<dbReference type="EMBL" id="AVOT02009975">
    <property type="protein sequence ID" value="MBW0489227.1"/>
    <property type="molecule type" value="Genomic_DNA"/>
</dbReference>
<gene>
    <name evidence="1" type="ORF">O181_028942</name>
</gene>
<sequence length="110" mass="12716">MSIQEYRVNMNIVHRSGNIHNNADGLSKWALANTPKNPLWVPQEENCTGGVFVTDIRTEFFNQVKEGFNMDNNCHILSKITMKDFNNPSISSKLYELWKKSIFLRKILPS</sequence>
<dbReference type="Proteomes" id="UP000765509">
    <property type="component" value="Unassembled WGS sequence"/>
</dbReference>
<organism evidence="1 2">
    <name type="scientific">Austropuccinia psidii MF-1</name>
    <dbReference type="NCBI Taxonomy" id="1389203"/>
    <lineage>
        <taxon>Eukaryota</taxon>
        <taxon>Fungi</taxon>
        <taxon>Dikarya</taxon>
        <taxon>Basidiomycota</taxon>
        <taxon>Pucciniomycotina</taxon>
        <taxon>Pucciniomycetes</taxon>
        <taxon>Pucciniales</taxon>
        <taxon>Sphaerophragmiaceae</taxon>
        <taxon>Austropuccinia</taxon>
    </lineage>
</organism>
<accession>A0A9Q3CVK5</accession>
<proteinExistence type="predicted"/>
<keyword evidence="2" id="KW-1185">Reference proteome</keyword>
<reference evidence="1" key="1">
    <citation type="submission" date="2021-03" db="EMBL/GenBank/DDBJ databases">
        <title>Draft genome sequence of rust myrtle Austropuccinia psidii MF-1, a brazilian biotype.</title>
        <authorList>
            <person name="Quecine M.C."/>
            <person name="Pachon D.M.R."/>
            <person name="Bonatelli M.L."/>
            <person name="Correr F.H."/>
            <person name="Franceschini L.M."/>
            <person name="Leite T.F."/>
            <person name="Margarido G.R.A."/>
            <person name="Almeida C.A."/>
            <person name="Ferrarezi J.A."/>
            <person name="Labate C.A."/>
        </authorList>
    </citation>
    <scope>NUCLEOTIDE SEQUENCE</scope>
    <source>
        <strain evidence="1">MF-1</strain>
    </source>
</reference>
<name>A0A9Q3CVK5_9BASI</name>
<protein>
    <submittedName>
        <fullName evidence="1">Uncharacterized protein</fullName>
    </submittedName>
</protein>
<dbReference type="AlphaFoldDB" id="A0A9Q3CVK5"/>
<evidence type="ECO:0000313" key="2">
    <source>
        <dbReference type="Proteomes" id="UP000765509"/>
    </source>
</evidence>
<comment type="caution">
    <text evidence="1">The sequence shown here is derived from an EMBL/GenBank/DDBJ whole genome shotgun (WGS) entry which is preliminary data.</text>
</comment>
<evidence type="ECO:0000313" key="1">
    <source>
        <dbReference type="EMBL" id="MBW0489227.1"/>
    </source>
</evidence>